<accession>A0AC34R4X1</accession>
<evidence type="ECO:0000313" key="1">
    <source>
        <dbReference type="Proteomes" id="UP000887576"/>
    </source>
</evidence>
<sequence>MLAIILLAFLAVSSAEDRIHNGKAVPPDDLLNVVRLVMAFKNPDRTSTCTGTIISEHHVLTAAHCLHHEPDQPYALGVLTRDKNQPGFLADHWTIHSGYTYENYEDDIGIITVQQPMKIPPVNLAANYTQVKKDWLRVAGYGKTKYEFINGSVEYMDSAENLMETYVYGYNKESEFCDKLTAQYPDVNGICMHHPNKGTLPGDSGGPSFALGKDGKYYQVAITSFGDAEPNDGIWSLDTDVSYYCPWIEETTGGKVKCQSFKPTPIEPTF</sequence>
<name>A0AC34R4X1_9BILA</name>
<evidence type="ECO:0000313" key="2">
    <source>
        <dbReference type="WBParaSite" id="JU765_v2.g3513.t1"/>
    </source>
</evidence>
<dbReference type="Proteomes" id="UP000887576">
    <property type="component" value="Unplaced"/>
</dbReference>
<proteinExistence type="predicted"/>
<organism evidence="1 2">
    <name type="scientific">Panagrolaimus sp. JU765</name>
    <dbReference type="NCBI Taxonomy" id="591449"/>
    <lineage>
        <taxon>Eukaryota</taxon>
        <taxon>Metazoa</taxon>
        <taxon>Ecdysozoa</taxon>
        <taxon>Nematoda</taxon>
        <taxon>Chromadorea</taxon>
        <taxon>Rhabditida</taxon>
        <taxon>Tylenchina</taxon>
        <taxon>Panagrolaimomorpha</taxon>
        <taxon>Panagrolaimoidea</taxon>
        <taxon>Panagrolaimidae</taxon>
        <taxon>Panagrolaimus</taxon>
    </lineage>
</organism>
<reference evidence="2" key="1">
    <citation type="submission" date="2022-11" db="UniProtKB">
        <authorList>
            <consortium name="WormBaseParasite"/>
        </authorList>
    </citation>
    <scope>IDENTIFICATION</scope>
</reference>
<dbReference type="WBParaSite" id="JU765_v2.g3513.t1">
    <property type="protein sequence ID" value="JU765_v2.g3513.t1"/>
    <property type="gene ID" value="JU765_v2.g3513"/>
</dbReference>
<protein>
    <submittedName>
        <fullName evidence="2">Peptidase S1 domain-containing protein</fullName>
    </submittedName>
</protein>